<keyword evidence="1" id="KW-0150">Chloroplast</keyword>
<evidence type="ECO:0000313" key="2">
    <source>
        <dbReference type="Proteomes" id="UP000266841"/>
    </source>
</evidence>
<geneLocation type="chloroplast" evidence="1"/>
<name>A0ACA6S1P3_THAOC</name>
<accession>A0ACA6S1P3</accession>
<proteinExistence type="predicted"/>
<evidence type="ECO:0000313" key="1">
    <source>
        <dbReference type="EMBL" id="ADB27533.1"/>
    </source>
</evidence>
<organism evidence="1 2">
    <name type="scientific">Thalassiosira oceanica</name>
    <name type="common">Marine diatom</name>
    <dbReference type="NCBI Taxonomy" id="159749"/>
    <lineage>
        <taxon>Eukaryota</taxon>
        <taxon>Sar</taxon>
        <taxon>Stramenopiles</taxon>
        <taxon>Ochrophyta</taxon>
        <taxon>Bacillariophyta</taxon>
        <taxon>Coscinodiscophyceae</taxon>
        <taxon>Thalassiosirophycidae</taxon>
        <taxon>Thalassiosirales</taxon>
        <taxon>Thalassiosiraceae</taxon>
        <taxon>Thalassiosira</taxon>
    </lineage>
</organism>
<keyword evidence="2" id="KW-1185">Reference proteome</keyword>
<dbReference type="EMBL" id="GU323224">
    <property type="protein sequence ID" value="ADB27533.1"/>
    <property type="molecule type" value="Genomic_DNA"/>
</dbReference>
<reference evidence="1 2" key="1">
    <citation type="journal article" date="2010" name="BMC Genomics">
        <title>Recent transfer of an iron-regulated gene from the plastid to the nuclear genome in an oceanic diatom adapted to chronic iron limitation.</title>
        <authorList>
            <person name="Lommer M."/>
            <person name="Roy A.S."/>
            <person name="Schilhabel M."/>
            <person name="Schreiber S."/>
            <person name="Rosenstiel P."/>
            <person name="Laroche J."/>
        </authorList>
    </citation>
    <scope>NUCLEOTIDE SEQUENCE [LARGE SCALE GENOMIC DNA]</scope>
    <source>
        <strain evidence="2">CCMP1005</strain>
    </source>
</reference>
<sequence length="65" mass="7657">MIKRNSKVRILRPESYWFYKIGTVATVDNSGIRYPIVVRFENVNYNGTSTNNFTLDELVEIKKEQ</sequence>
<protein>
    <submittedName>
        <fullName evidence="1">Photosystem I reaction center subunit IV</fullName>
    </submittedName>
</protein>
<gene>
    <name evidence="1" type="primary">psaE</name>
</gene>
<dbReference type="Proteomes" id="UP000266841">
    <property type="component" value="Chloroplast Pltd"/>
</dbReference>
<keyword evidence="1" id="KW-0934">Plastid</keyword>